<comment type="similarity">
    <text evidence="2">Belongs to the SLX4 family.</text>
</comment>
<evidence type="ECO:0000313" key="9">
    <source>
        <dbReference type="EMBL" id="KAJ1642378.1"/>
    </source>
</evidence>
<name>A0A9W7XH14_9FUNG</name>
<evidence type="ECO:0000256" key="2">
    <source>
        <dbReference type="ARBA" id="ARBA00006661"/>
    </source>
</evidence>
<feature type="region of interest" description="Disordered" evidence="8">
    <location>
        <begin position="128"/>
        <end position="154"/>
    </location>
</feature>
<dbReference type="AlphaFoldDB" id="A0A9W7XH14"/>
<keyword evidence="4" id="KW-0233">DNA recombination</keyword>
<dbReference type="Pfam" id="PF09494">
    <property type="entry name" value="Slx4"/>
    <property type="match status" value="1"/>
</dbReference>
<evidence type="ECO:0000256" key="3">
    <source>
        <dbReference type="ARBA" id="ARBA00022763"/>
    </source>
</evidence>
<evidence type="ECO:0000256" key="6">
    <source>
        <dbReference type="ARBA" id="ARBA00023242"/>
    </source>
</evidence>
<dbReference type="GO" id="GO:0006310">
    <property type="term" value="P:DNA recombination"/>
    <property type="evidence" value="ECO:0007669"/>
    <property type="project" value="UniProtKB-KW"/>
</dbReference>
<evidence type="ECO:0000256" key="7">
    <source>
        <dbReference type="ARBA" id="ARBA00029496"/>
    </source>
</evidence>
<keyword evidence="5" id="KW-0234">DNA repair</keyword>
<evidence type="ECO:0000256" key="4">
    <source>
        <dbReference type="ARBA" id="ARBA00023172"/>
    </source>
</evidence>
<dbReference type="GO" id="GO:0033557">
    <property type="term" value="C:Slx1-Slx4 complex"/>
    <property type="evidence" value="ECO:0007669"/>
    <property type="project" value="InterPro"/>
</dbReference>
<evidence type="ECO:0000256" key="1">
    <source>
        <dbReference type="ARBA" id="ARBA00004123"/>
    </source>
</evidence>
<accession>A0A9W7XH14</accession>
<evidence type="ECO:0000313" key="10">
    <source>
        <dbReference type="Proteomes" id="UP001145021"/>
    </source>
</evidence>
<dbReference type="Proteomes" id="UP001145021">
    <property type="component" value="Unassembled WGS sequence"/>
</dbReference>
<proteinExistence type="inferred from homology"/>
<comment type="caution">
    <text evidence="9">The sequence shown here is derived from an EMBL/GenBank/DDBJ whole genome shotgun (WGS) entry which is preliminary data.</text>
</comment>
<comment type="subcellular location">
    <subcellularLocation>
        <location evidence="1">Nucleus</location>
    </subcellularLocation>
</comment>
<dbReference type="GO" id="GO:0006260">
    <property type="term" value="P:DNA replication"/>
    <property type="evidence" value="ECO:0007669"/>
    <property type="project" value="InterPro"/>
</dbReference>
<evidence type="ECO:0000256" key="5">
    <source>
        <dbReference type="ARBA" id="ARBA00023204"/>
    </source>
</evidence>
<evidence type="ECO:0000256" key="8">
    <source>
        <dbReference type="SAM" id="MobiDB-lite"/>
    </source>
</evidence>
<gene>
    <name evidence="9" type="ORF">LPJ64_005777</name>
</gene>
<sequence>MNSRAKHVSECAKRFSVSSKDLIDLISLFRESIDSMSESSSVNASSNAEKLRLKPGGIRDPSTDRFIKAFTPPPKKKSAFGTKKSKNTKGKSKDLAIGNNGMTTKLKNTGQELQTCISESVGKIQSIGSKSPAASRANGLPKSEPSFSRSSSSMSFEIPEDEDFQSTKVRVSLQQTRIAIGKKRKLQQDVLDELGDDLNEAKALSLSLKRDSRSAVAEIEEDDNRNRVTTTSIVLSSASSRSSAEPDTYTRVAEKCPNYSKMALDDLKRIASDFGLRTNTPRRLIEHQLKTIWEQTHKISKPKDSTCQDSDKVPSQKVSETLAIQLRDYIRSQPTLYEPILCYRVLDFESTYARICAAIPSCKKTMLRQFFDSEGIVYTSFHS</sequence>
<dbReference type="GO" id="GO:0006281">
    <property type="term" value="P:DNA repair"/>
    <property type="evidence" value="ECO:0007669"/>
    <property type="project" value="UniProtKB-KW"/>
</dbReference>
<reference evidence="9" key="1">
    <citation type="submission" date="2022-07" db="EMBL/GenBank/DDBJ databases">
        <title>Phylogenomic reconstructions and comparative analyses of Kickxellomycotina fungi.</title>
        <authorList>
            <person name="Reynolds N.K."/>
            <person name="Stajich J.E."/>
            <person name="Barry K."/>
            <person name="Grigoriev I.V."/>
            <person name="Crous P."/>
            <person name="Smith M.E."/>
        </authorList>
    </citation>
    <scope>NUCLEOTIDE SEQUENCE</scope>
    <source>
        <strain evidence="9">NBRC 105413</strain>
    </source>
</reference>
<protein>
    <recommendedName>
        <fullName evidence="7">Structure-specific endonuclease subunit SLX4</fullName>
    </recommendedName>
</protein>
<feature type="compositionally biased region" description="Low complexity" evidence="8">
    <location>
        <begin position="143"/>
        <end position="154"/>
    </location>
</feature>
<keyword evidence="10" id="KW-1185">Reference proteome</keyword>
<keyword evidence="3" id="KW-0227">DNA damage</keyword>
<dbReference type="EMBL" id="JANBOH010000414">
    <property type="protein sequence ID" value="KAJ1642378.1"/>
    <property type="molecule type" value="Genomic_DNA"/>
</dbReference>
<feature type="region of interest" description="Disordered" evidence="8">
    <location>
        <begin position="36"/>
        <end position="105"/>
    </location>
</feature>
<feature type="compositionally biased region" description="Low complexity" evidence="8">
    <location>
        <begin position="36"/>
        <end position="48"/>
    </location>
</feature>
<feature type="compositionally biased region" description="Basic residues" evidence="8">
    <location>
        <begin position="74"/>
        <end position="90"/>
    </location>
</feature>
<dbReference type="InterPro" id="IPR018574">
    <property type="entry name" value="Structure-sp_endonuc_su_Slx4"/>
</dbReference>
<keyword evidence="6" id="KW-0539">Nucleus</keyword>
<organism evidence="9 10">
    <name type="scientific">Coemansia asiatica</name>
    <dbReference type="NCBI Taxonomy" id="1052880"/>
    <lineage>
        <taxon>Eukaryota</taxon>
        <taxon>Fungi</taxon>
        <taxon>Fungi incertae sedis</taxon>
        <taxon>Zoopagomycota</taxon>
        <taxon>Kickxellomycotina</taxon>
        <taxon>Kickxellomycetes</taxon>
        <taxon>Kickxellales</taxon>
        <taxon>Kickxellaceae</taxon>
        <taxon>Coemansia</taxon>
    </lineage>
</organism>